<dbReference type="InterPro" id="IPR013786">
    <property type="entry name" value="AcylCoA_DH/ox_N"/>
</dbReference>
<dbReference type="InterPro" id="IPR009100">
    <property type="entry name" value="AcylCoA_DH/oxidase_NM_dom_sf"/>
</dbReference>
<dbReference type="Gene3D" id="1.20.140.10">
    <property type="entry name" value="Butyryl-CoA Dehydrogenase, subunit A, domain 3"/>
    <property type="match status" value="1"/>
</dbReference>
<evidence type="ECO:0000313" key="11">
    <source>
        <dbReference type="Proteomes" id="UP000317770"/>
    </source>
</evidence>
<evidence type="ECO:0000259" key="7">
    <source>
        <dbReference type="Pfam" id="PF00441"/>
    </source>
</evidence>
<name>A0A8B5Y4A3_9BACI</name>
<reference evidence="10 11" key="1">
    <citation type="submission" date="2019-07" db="EMBL/GenBank/DDBJ databases">
        <title>Genome assembly of Bacillus simplex strain GGC-P6A.</title>
        <authorList>
            <person name="Jennings M.E."/>
            <person name="Barton H.A."/>
        </authorList>
    </citation>
    <scope>NUCLEOTIDE SEQUENCE [LARGE SCALE GENOMIC DNA]</scope>
    <source>
        <strain evidence="10 11">GGC-P6A</strain>
    </source>
</reference>
<dbReference type="InterPro" id="IPR036250">
    <property type="entry name" value="AcylCo_DH-like_C"/>
</dbReference>
<dbReference type="Gene3D" id="1.10.540.10">
    <property type="entry name" value="Acyl-CoA dehydrogenase/oxidase, N-terminal domain"/>
    <property type="match status" value="1"/>
</dbReference>
<feature type="domain" description="Acyl-CoA oxidase/dehydrogenase middle" evidence="8">
    <location>
        <begin position="132"/>
        <end position="228"/>
    </location>
</feature>
<dbReference type="GO" id="GO:0050660">
    <property type="term" value="F:flavin adenine dinucleotide binding"/>
    <property type="evidence" value="ECO:0007669"/>
    <property type="project" value="InterPro"/>
</dbReference>
<keyword evidence="4 6" id="KW-0274">FAD</keyword>
<dbReference type="EMBL" id="VNKI01000001">
    <property type="protein sequence ID" value="TVX83857.1"/>
    <property type="molecule type" value="Genomic_DNA"/>
</dbReference>
<dbReference type="SUPFAM" id="SSF47203">
    <property type="entry name" value="Acyl-CoA dehydrogenase C-terminal domain-like"/>
    <property type="match status" value="1"/>
</dbReference>
<dbReference type="InterPro" id="IPR009075">
    <property type="entry name" value="AcylCo_DH/oxidase_C"/>
</dbReference>
<dbReference type="Pfam" id="PF02770">
    <property type="entry name" value="Acyl-CoA_dh_M"/>
    <property type="match status" value="1"/>
</dbReference>
<gene>
    <name evidence="10" type="ORF">FQP34_01080</name>
</gene>
<evidence type="ECO:0000256" key="2">
    <source>
        <dbReference type="ARBA" id="ARBA00009347"/>
    </source>
</evidence>
<sequence length="391" mass="43362">MVSTMAINKDDSRSFLTEEHLLFKQSIREFLAKEAVPFYDQWEKEGGIPCSFWEKIGDHGFLCPWLDVEFGGIGADFGYSVVLAEELEIVGSMLGGISIHSDVVAPYIASFGTIDQKQRYLPKFITGEMISAFALTEPGMGSELADIQTTAIKKDGHYIVNGAKTFVTNGFKADFMIVACKTDLNAVPSQDGISLLLIDKDTPGFSRGRKLGKAGLGSSDTAELFFDDASVPVGNLLGEEGKGLSYITQKLQQERLMCAIRSLMATKDMLHLTMNFIKERKAFDKKINKLKNAQFTIAEIATDIHLGRTFVDGLICKHMNGENILTEVSMAKYWITEMSKRISDKCIQLHDGYGNMGDDKIARRHRDIPLTTFFTGTDETVKLLIAKNIGF</sequence>
<dbReference type="Pfam" id="PF02771">
    <property type="entry name" value="Acyl-CoA_dh_N"/>
    <property type="match status" value="1"/>
</dbReference>
<evidence type="ECO:0000259" key="9">
    <source>
        <dbReference type="Pfam" id="PF02771"/>
    </source>
</evidence>
<dbReference type="RefSeq" id="WP_144476507.1">
    <property type="nucleotide sequence ID" value="NZ_VNKI01000001.1"/>
</dbReference>
<dbReference type="PANTHER" id="PTHR43884">
    <property type="entry name" value="ACYL-COA DEHYDROGENASE"/>
    <property type="match status" value="1"/>
</dbReference>
<evidence type="ECO:0000259" key="8">
    <source>
        <dbReference type="Pfam" id="PF02770"/>
    </source>
</evidence>
<evidence type="ECO:0000256" key="4">
    <source>
        <dbReference type="ARBA" id="ARBA00022827"/>
    </source>
</evidence>
<comment type="similarity">
    <text evidence="2 6">Belongs to the acyl-CoA dehydrogenase family.</text>
</comment>
<evidence type="ECO:0000313" key="10">
    <source>
        <dbReference type="EMBL" id="TVX83857.1"/>
    </source>
</evidence>
<keyword evidence="3 6" id="KW-0285">Flavoprotein</keyword>
<feature type="domain" description="Acyl-CoA dehydrogenase/oxidase C-terminal" evidence="7">
    <location>
        <begin position="241"/>
        <end position="389"/>
    </location>
</feature>
<evidence type="ECO:0000256" key="6">
    <source>
        <dbReference type="RuleBase" id="RU362125"/>
    </source>
</evidence>
<evidence type="ECO:0000256" key="1">
    <source>
        <dbReference type="ARBA" id="ARBA00001974"/>
    </source>
</evidence>
<dbReference type="PANTHER" id="PTHR43884:SF12">
    <property type="entry name" value="ISOVALERYL-COA DEHYDROGENASE, MITOCHONDRIAL-RELATED"/>
    <property type="match status" value="1"/>
</dbReference>
<dbReference type="SUPFAM" id="SSF56645">
    <property type="entry name" value="Acyl-CoA dehydrogenase NM domain-like"/>
    <property type="match status" value="1"/>
</dbReference>
<accession>A0A8B5Y4A3</accession>
<dbReference type="Pfam" id="PF00441">
    <property type="entry name" value="Acyl-CoA_dh_1"/>
    <property type="match status" value="1"/>
</dbReference>
<evidence type="ECO:0000256" key="3">
    <source>
        <dbReference type="ARBA" id="ARBA00022630"/>
    </source>
</evidence>
<dbReference type="GO" id="GO:0003995">
    <property type="term" value="F:acyl-CoA dehydrogenase activity"/>
    <property type="evidence" value="ECO:0007669"/>
    <property type="project" value="TreeGrafter"/>
</dbReference>
<evidence type="ECO:0000256" key="5">
    <source>
        <dbReference type="ARBA" id="ARBA00023002"/>
    </source>
</evidence>
<protein>
    <submittedName>
        <fullName evidence="10">Acyl-CoA dehydrogenase</fullName>
    </submittedName>
</protein>
<dbReference type="InterPro" id="IPR037069">
    <property type="entry name" value="AcylCoA_DH/ox_N_sf"/>
</dbReference>
<dbReference type="FunFam" id="2.40.110.10:FF:000002">
    <property type="entry name" value="Acyl-CoA dehydrogenase fadE12"/>
    <property type="match status" value="1"/>
</dbReference>
<dbReference type="InterPro" id="IPR046373">
    <property type="entry name" value="Acyl-CoA_Oxase/DH_mid-dom_sf"/>
</dbReference>
<feature type="domain" description="Acyl-CoA dehydrogenase/oxidase N-terminal" evidence="9">
    <location>
        <begin position="17"/>
        <end position="128"/>
    </location>
</feature>
<keyword evidence="5 6" id="KW-0560">Oxidoreductase</keyword>
<dbReference type="Gene3D" id="2.40.110.10">
    <property type="entry name" value="Butyryl-CoA Dehydrogenase, subunit A, domain 2"/>
    <property type="match status" value="1"/>
</dbReference>
<proteinExistence type="inferred from homology"/>
<comment type="cofactor">
    <cofactor evidence="1 6">
        <name>FAD</name>
        <dbReference type="ChEBI" id="CHEBI:57692"/>
    </cofactor>
</comment>
<organism evidence="10 11">
    <name type="scientific">Peribacillus simplex</name>
    <dbReference type="NCBI Taxonomy" id="1478"/>
    <lineage>
        <taxon>Bacteria</taxon>
        <taxon>Bacillati</taxon>
        <taxon>Bacillota</taxon>
        <taxon>Bacilli</taxon>
        <taxon>Bacillales</taxon>
        <taxon>Bacillaceae</taxon>
        <taxon>Peribacillus</taxon>
    </lineage>
</organism>
<dbReference type="Proteomes" id="UP000317770">
    <property type="component" value="Unassembled WGS sequence"/>
</dbReference>
<dbReference type="AlphaFoldDB" id="A0A8B5Y4A3"/>
<comment type="caution">
    <text evidence="10">The sequence shown here is derived from an EMBL/GenBank/DDBJ whole genome shotgun (WGS) entry which is preliminary data.</text>
</comment>
<dbReference type="InterPro" id="IPR006091">
    <property type="entry name" value="Acyl-CoA_Oxase/DH_mid-dom"/>
</dbReference>